<sequence>MRLGGEDRAQSVQVGVIVLFGFLIVALSMYQATIVPQQNAEVEFRHSQTVQDDLVGLGNSIDATGRVGDAAPAAVKLGTRYPSRTFFVNPAPAAGTLRTEPAGNVTISGVEVLSTTGNEANDYWGADRNFSTRSVVYEPRYNQYDEAPVTRYEAGGVVNDFGGRTLAVDELTVVDGNRITLVAVDGTLSHNGVQLLSVDPAAVSSVDRRETVTGDIRLVVPSTVSADVWADDLLSEEIAAGWVNGTTQVGSDRVRIDLNASRNYSLGVAGVGVGRNVTATSAPAYIDVERAPAAADAGSVREVVVEVRDRYGNPVGNQQVTGAVTGGSGSLVSGTVTTDDRGRAVFEYEAAGSGTATIRFSYDDLGSFDSSAPEDAEHSLTVSNGDGTGSGSATYELVWDTDRIDDTNGVTYVAANDTIVVDPSVASSPIPVTSRATNDDGDPIDGATVDYSTADSSVAGFSGSNSTGETGSDGRSTVDMEFGNGETTVYAATPGGGSDALTVIVTTDSGDETGDLTWSVTDDTDTNTGQAIYRVSYQVEHASSFSYVEATFRNLNDSMLDRTVTSNTTGGTLTYDPGSNQGGGDTYNITLRAYDTGGNVVDVRTTTDVADNTDPSGSGPIGGADDPQLARLRIDDTGLSGHPGYYVSYNVTNSGDLGEVEVEFRNLDQSWATRTTTSTQPRGALSYDEGYVSGSTYQVIVRVFDSNDVLVDRERVNDTVDGVDPSGNDDMSKGSSPTFSTLDIADDTNVGADQGAYAVSYGVVDSTGTFDRVVAQFKDLTSGWWATRTTTGTGTGGTLTYEVGGTANDQFRIEIRLVDDDGVVVSETFVEDTADGTDP</sequence>
<dbReference type="RefSeq" id="WP_179167932.1">
    <property type="nucleotide sequence ID" value="NZ_CP058529.1"/>
</dbReference>
<keyword evidence="3" id="KW-1133">Transmembrane helix</keyword>
<dbReference type="InterPro" id="IPR003344">
    <property type="entry name" value="Big_1_dom"/>
</dbReference>
<keyword evidence="3" id="KW-0812">Transmembrane</keyword>
<feature type="transmembrane region" description="Helical" evidence="3">
    <location>
        <begin position="12"/>
        <end position="30"/>
    </location>
</feature>
<dbReference type="InterPro" id="IPR013783">
    <property type="entry name" value="Ig-like_fold"/>
</dbReference>
<feature type="region of interest" description="Disordered" evidence="2">
    <location>
        <begin position="369"/>
        <end position="391"/>
    </location>
</feature>
<organism evidence="5 6">
    <name type="scientific">Halorarum halophilum</name>
    <dbReference type="NCBI Taxonomy" id="2743090"/>
    <lineage>
        <taxon>Archaea</taxon>
        <taxon>Methanobacteriati</taxon>
        <taxon>Methanobacteriota</taxon>
        <taxon>Stenosarchaea group</taxon>
        <taxon>Halobacteria</taxon>
        <taxon>Halobacteriales</taxon>
        <taxon>Haloferacaceae</taxon>
        <taxon>Halorarum</taxon>
    </lineage>
</organism>
<evidence type="ECO:0000256" key="3">
    <source>
        <dbReference type="SAM" id="Phobius"/>
    </source>
</evidence>
<dbReference type="Gene3D" id="2.60.40.10">
    <property type="entry name" value="Immunoglobulins"/>
    <property type="match status" value="1"/>
</dbReference>
<keyword evidence="3" id="KW-0472">Membrane</keyword>
<evidence type="ECO:0000313" key="5">
    <source>
        <dbReference type="EMBL" id="QLG26357.1"/>
    </source>
</evidence>
<dbReference type="GeneID" id="56027534"/>
<dbReference type="OrthoDB" id="121941at2157"/>
<dbReference type="AlphaFoldDB" id="A0A7D5KC07"/>
<accession>A0A7D5KC07</accession>
<feature type="domain" description="Big-1" evidence="4">
    <location>
        <begin position="288"/>
        <end position="363"/>
    </location>
</feature>
<dbReference type="Proteomes" id="UP000509750">
    <property type="component" value="Chromosome"/>
</dbReference>
<evidence type="ECO:0000313" key="6">
    <source>
        <dbReference type="Proteomes" id="UP000509750"/>
    </source>
</evidence>
<evidence type="ECO:0000256" key="2">
    <source>
        <dbReference type="SAM" id="MobiDB-lite"/>
    </source>
</evidence>
<name>A0A7D5KC07_9EURY</name>
<dbReference type="SUPFAM" id="SSF49373">
    <property type="entry name" value="Invasin/intimin cell-adhesion fragments"/>
    <property type="match status" value="1"/>
</dbReference>
<keyword evidence="6" id="KW-1185">Reference proteome</keyword>
<proteinExistence type="inferred from homology"/>
<reference evidence="5" key="1">
    <citation type="submission" date="2020-07" db="EMBL/GenBank/DDBJ databases">
        <title>Gai3-2, isolated from salt lake.</title>
        <authorList>
            <person name="Cui H."/>
            <person name="Shi X."/>
        </authorList>
    </citation>
    <scope>NUCLEOTIDE SEQUENCE [LARGE SCALE GENOMIC DNA]</scope>
    <source>
        <strain evidence="5">Gai3-2</strain>
    </source>
</reference>
<dbReference type="EMBL" id="CP058529">
    <property type="protein sequence ID" value="QLG26357.1"/>
    <property type="molecule type" value="Genomic_DNA"/>
</dbReference>
<gene>
    <name evidence="5" type="ORF">HUG10_01835</name>
</gene>
<evidence type="ECO:0000259" key="4">
    <source>
        <dbReference type="Pfam" id="PF02369"/>
    </source>
</evidence>
<comment type="similarity">
    <text evidence="1">Belongs to the intimin/invasin family.</text>
</comment>
<evidence type="ECO:0000256" key="1">
    <source>
        <dbReference type="ARBA" id="ARBA00010116"/>
    </source>
</evidence>
<dbReference type="InterPro" id="IPR008964">
    <property type="entry name" value="Invasin/intimin_cell_adhesion"/>
</dbReference>
<dbReference type="KEGG" id="halg:HUG10_01835"/>
<dbReference type="Pfam" id="PF02369">
    <property type="entry name" value="Big_1"/>
    <property type="match status" value="1"/>
</dbReference>
<protein>
    <submittedName>
        <fullName evidence="5">Ig-like domain-containing protein</fullName>
    </submittedName>
</protein>